<dbReference type="Pfam" id="PF02518">
    <property type="entry name" value="HATPase_c"/>
    <property type="match status" value="1"/>
</dbReference>
<evidence type="ECO:0000256" key="5">
    <source>
        <dbReference type="SAM" id="MobiDB-lite"/>
    </source>
</evidence>
<feature type="domain" description="Histidine kinase" evidence="7">
    <location>
        <begin position="393"/>
        <end position="670"/>
    </location>
</feature>
<comment type="caution">
    <text evidence="9">The sequence shown here is derived from an EMBL/GenBank/DDBJ whole genome shotgun (WGS) entry which is preliminary data.</text>
</comment>
<dbReference type="InterPro" id="IPR003594">
    <property type="entry name" value="HATPase_dom"/>
</dbReference>
<dbReference type="InterPro" id="IPR005467">
    <property type="entry name" value="His_kinase_dom"/>
</dbReference>
<dbReference type="GO" id="GO:0000155">
    <property type="term" value="F:phosphorelay sensor kinase activity"/>
    <property type="evidence" value="ECO:0007669"/>
    <property type="project" value="InterPro"/>
</dbReference>
<evidence type="ECO:0000313" key="10">
    <source>
        <dbReference type="Proteomes" id="UP000467841"/>
    </source>
</evidence>
<keyword evidence="10" id="KW-1185">Reference proteome</keyword>
<keyword evidence="3 4" id="KW-0597">Phosphoprotein</keyword>
<dbReference type="PRINTS" id="PR00344">
    <property type="entry name" value="BCTRLSENSOR"/>
</dbReference>
<dbReference type="PROSITE" id="PS51257">
    <property type="entry name" value="PROKAR_LIPOPROTEIN"/>
    <property type="match status" value="1"/>
</dbReference>
<feature type="transmembrane region" description="Helical" evidence="6">
    <location>
        <begin position="334"/>
        <end position="357"/>
    </location>
</feature>
<feature type="domain" description="Response regulatory" evidence="8">
    <location>
        <begin position="992"/>
        <end position="1124"/>
    </location>
</feature>
<dbReference type="InterPro" id="IPR036097">
    <property type="entry name" value="HisK_dim/P_sf"/>
</dbReference>
<evidence type="ECO:0000259" key="7">
    <source>
        <dbReference type="PROSITE" id="PS50109"/>
    </source>
</evidence>
<dbReference type="SMART" id="SM00388">
    <property type="entry name" value="HisKA"/>
    <property type="match status" value="1"/>
</dbReference>
<evidence type="ECO:0000256" key="2">
    <source>
        <dbReference type="ARBA" id="ARBA00012438"/>
    </source>
</evidence>
<dbReference type="InterPro" id="IPR001789">
    <property type="entry name" value="Sig_transdc_resp-reg_receiver"/>
</dbReference>
<keyword evidence="6" id="KW-1133">Transmembrane helix</keyword>
<dbReference type="AlphaFoldDB" id="A0A6D2K8R2"/>
<evidence type="ECO:0000256" key="4">
    <source>
        <dbReference type="PROSITE-ProRule" id="PRU00169"/>
    </source>
</evidence>
<dbReference type="CDD" id="cd17546">
    <property type="entry name" value="REC_hyHK_CKI1_RcsC-like"/>
    <property type="match status" value="1"/>
</dbReference>
<gene>
    <name evidence="9" type="ORF">MERR_LOCUS31493</name>
</gene>
<proteinExistence type="predicted"/>
<dbReference type="Gene3D" id="1.10.287.130">
    <property type="match status" value="1"/>
</dbReference>
<dbReference type="CDD" id="cd00082">
    <property type="entry name" value="HisKA"/>
    <property type="match status" value="1"/>
</dbReference>
<dbReference type="PROSITE" id="PS50110">
    <property type="entry name" value="RESPONSE_REGULATORY"/>
    <property type="match status" value="1"/>
</dbReference>
<comment type="catalytic activity">
    <reaction evidence="1">
        <text>ATP + protein L-histidine = ADP + protein N-phospho-L-histidine.</text>
        <dbReference type="EC" id="2.7.13.3"/>
    </reaction>
</comment>
<dbReference type="OrthoDB" id="60033at2759"/>
<dbReference type="InterPro" id="IPR003661">
    <property type="entry name" value="HisK_dim/P_dom"/>
</dbReference>
<organism evidence="9 10">
    <name type="scientific">Microthlaspi erraticum</name>
    <dbReference type="NCBI Taxonomy" id="1685480"/>
    <lineage>
        <taxon>Eukaryota</taxon>
        <taxon>Viridiplantae</taxon>
        <taxon>Streptophyta</taxon>
        <taxon>Embryophyta</taxon>
        <taxon>Tracheophyta</taxon>
        <taxon>Spermatophyta</taxon>
        <taxon>Magnoliopsida</taxon>
        <taxon>eudicotyledons</taxon>
        <taxon>Gunneridae</taxon>
        <taxon>Pentapetalae</taxon>
        <taxon>rosids</taxon>
        <taxon>malvids</taxon>
        <taxon>Brassicales</taxon>
        <taxon>Brassicaceae</taxon>
        <taxon>Coluteocarpeae</taxon>
        <taxon>Microthlaspi</taxon>
    </lineage>
</organism>
<dbReference type="Pfam" id="PF00072">
    <property type="entry name" value="Response_reg"/>
    <property type="match status" value="1"/>
</dbReference>
<dbReference type="InterPro" id="IPR004358">
    <property type="entry name" value="Sig_transdc_His_kin-like_C"/>
</dbReference>
<dbReference type="EC" id="2.7.13.3" evidence="2"/>
<protein>
    <recommendedName>
        <fullName evidence="2">histidine kinase</fullName>
        <ecNumber evidence="2">2.7.13.3</ecNumber>
    </recommendedName>
</protein>
<dbReference type="Pfam" id="PF00512">
    <property type="entry name" value="HisKA"/>
    <property type="match status" value="1"/>
</dbReference>
<dbReference type="InterPro" id="IPR011006">
    <property type="entry name" value="CheY-like_superfamily"/>
</dbReference>
<feature type="region of interest" description="Disordered" evidence="5">
    <location>
        <begin position="918"/>
        <end position="990"/>
    </location>
</feature>
<dbReference type="Gene3D" id="3.40.50.2300">
    <property type="match status" value="1"/>
</dbReference>
<dbReference type="InterPro" id="IPR050956">
    <property type="entry name" value="2C_system_His_kinase"/>
</dbReference>
<dbReference type="Gene3D" id="3.30.565.10">
    <property type="entry name" value="Histidine kinase-like ATPase, C-terminal domain"/>
    <property type="match status" value="1"/>
</dbReference>
<dbReference type="PANTHER" id="PTHR43719:SF75">
    <property type="entry name" value="HISTIDINE KINASE CKI1"/>
    <property type="match status" value="1"/>
</dbReference>
<dbReference type="SUPFAM" id="SSF47384">
    <property type="entry name" value="Homodimeric domain of signal transducing histidine kinase"/>
    <property type="match status" value="1"/>
</dbReference>
<dbReference type="SUPFAM" id="SSF55874">
    <property type="entry name" value="ATPase domain of HSP90 chaperone/DNA topoisomerase II/histidine kinase"/>
    <property type="match status" value="1"/>
</dbReference>
<dbReference type="PANTHER" id="PTHR43719">
    <property type="entry name" value="TWO-COMPONENT HISTIDINE KINASE"/>
    <property type="match status" value="1"/>
</dbReference>
<keyword evidence="6" id="KW-0812">Transmembrane</keyword>
<evidence type="ECO:0000259" key="8">
    <source>
        <dbReference type="PROSITE" id="PS50110"/>
    </source>
</evidence>
<reference evidence="9" key="1">
    <citation type="submission" date="2020-01" db="EMBL/GenBank/DDBJ databases">
        <authorList>
            <person name="Mishra B."/>
        </authorList>
    </citation>
    <scope>NUCLEOTIDE SEQUENCE [LARGE SCALE GENOMIC DNA]</scope>
</reference>
<dbReference type="Proteomes" id="UP000467841">
    <property type="component" value="Unassembled WGS sequence"/>
</dbReference>
<sequence length="1136" mass="125485">MVKVTKFVTSRPVVVFLVLAFLVVVFGCIPITNWQTTTKNITNEVSLFTEYLRSNLVSEIENIGNFIYPKTNSSTIGLARVIDFYLTRKSTPFKEIQTQIAPLLFQAYSTIPQVSQVTYISTEGLVFSYITEVNTSVAVFANSSSGGDYTWYTQTVNQRTGRHNGNAARSQPFNVTNTDWFQAAQRNQTTAFVGPGLGGEGNQTLFQSVVSLDSKKGVVLLGFPLKPLTSVLNRLNLHGGELYLWTKDGTVLVREGSLNASLFISNGSICSKAVRSTCLPGNCGSGGYGLEIERSTFQAFCSVLEVAGVPLRYTLLFPDKGGGTSIEKDAKAGLILLILVTIFYALCWPLGFVAFMVQAARREMHMRSMLINQMEATQQAERKSMNKSQAFARASHDIRGSLAGITGLIDLCRESRDEVKPGSDLDTSLKQVNVCTSDLVALLNSVLDMSKIESGKMQLEEEDFNLAKLLEDVVDVFHPVAMKKGVDVVLDLQDGSIFKFSNVRGDSGKLKQILNNLVSNAVKFTVEGHISIRAWAQRPGSKSSVVLASELERGVSSWFSKFMFCKNKDHHNSTSTYEMEISNSIINNANTMEFVFEVDDTGQGIPLEMRKSVFENYVQVRETAQGQQGTGLGLGIVQSLVRLMGGEIRITEKAMGEKGTCFQFNVLLTTSESPQVSDVKVKQDLEAGGGGGDYISTPSLGLTINTSLGGSSMNIRNLSPRFNNCLSSSPKQESSRVVLLLKDEERRRVTERNIKRLGIKVTVVEKWEHLNHALERLIGFSPQSSIGRAESSLRNELSSGPSSRELPLIGMDGIDSRSQIPRRRSNSSIATVLLVIDAKAGPFLEMQEIVQKFRRGLHRGISCKVVWLNEQSGQGVERGDVTYLKPLHGSRLNRVLNMLPEFGGIDPKERESLLRHSLLAETSPKRKSGEIQEEGPSSRYNKKLGKSIMAPAPSERAKTVPTGREPIGKPEEEKGTSRPSGDDDEEFLRGKRVMVVDDNRITCSVAARKLKKMGVSEARQCESGKEAVRLVSEKLTQREQEEVNMLPFDYIFMDCEMPEMDGYEATREIRKVERNYGVRIPIIAVSGHDPGSKEARETIEAGMDAFLEKNMNQDQLANIIRDIQSKSTHATRESSS</sequence>
<dbReference type="PROSITE" id="PS50109">
    <property type="entry name" value="HIS_KIN"/>
    <property type="match status" value="1"/>
</dbReference>
<name>A0A6D2K8R2_9BRAS</name>
<keyword evidence="6" id="KW-0472">Membrane</keyword>
<dbReference type="SUPFAM" id="SSF52172">
    <property type="entry name" value="CheY-like"/>
    <property type="match status" value="1"/>
</dbReference>
<evidence type="ECO:0000256" key="1">
    <source>
        <dbReference type="ARBA" id="ARBA00000085"/>
    </source>
</evidence>
<evidence type="ECO:0000256" key="3">
    <source>
        <dbReference type="ARBA" id="ARBA00022553"/>
    </source>
</evidence>
<dbReference type="InterPro" id="IPR036890">
    <property type="entry name" value="HATPase_C_sf"/>
</dbReference>
<evidence type="ECO:0000256" key="6">
    <source>
        <dbReference type="SAM" id="Phobius"/>
    </source>
</evidence>
<feature type="compositionally biased region" description="Basic and acidic residues" evidence="5">
    <location>
        <begin position="966"/>
        <end position="976"/>
    </location>
</feature>
<dbReference type="SMART" id="SM00387">
    <property type="entry name" value="HATPase_c"/>
    <property type="match status" value="1"/>
</dbReference>
<accession>A0A6D2K8R2</accession>
<feature type="modified residue" description="4-aspartylphosphate" evidence="4">
    <location>
        <position position="1054"/>
    </location>
</feature>
<dbReference type="SMART" id="SM00448">
    <property type="entry name" value="REC"/>
    <property type="match status" value="1"/>
</dbReference>
<dbReference type="EMBL" id="CACVBM020001296">
    <property type="protein sequence ID" value="CAA7044258.1"/>
    <property type="molecule type" value="Genomic_DNA"/>
</dbReference>
<evidence type="ECO:0000313" key="9">
    <source>
        <dbReference type="EMBL" id="CAA7044258.1"/>
    </source>
</evidence>